<dbReference type="InterPro" id="IPR000120">
    <property type="entry name" value="Amidase"/>
</dbReference>
<dbReference type="GO" id="GO:0050567">
    <property type="term" value="F:glutaminyl-tRNA synthase (glutamine-hydrolyzing) activity"/>
    <property type="evidence" value="ECO:0007669"/>
    <property type="project" value="UniProtKB-UniRule"/>
</dbReference>
<keyword evidence="3 5" id="KW-0067">ATP-binding</keyword>
<dbReference type="EC" id="6.3.5.7" evidence="5"/>
<comment type="catalytic activity">
    <reaction evidence="5">
        <text>L-glutamyl-tRNA(Gln) + L-glutamine + ATP + H2O = L-glutaminyl-tRNA(Gln) + L-glutamate + ADP + phosphate + H(+)</text>
        <dbReference type="Rhea" id="RHEA:17521"/>
        <dbReference type="Rhea" id="RHEA-COMP:9681"/>
        <dbReference type="Rhea" id="RHEA-COMP:9684"/>
        <dbReference type="ChEBI" id="CHEBI:15377"/>
        <dbReference type="ChEBI" id="CHEBI:15378"/>
        <dbReference type="ChEBI" id="CHEBI:29985"/>
        <dbReference type="ChEBI" id="CHEBI:30616"/>
        <dbReference type="ChEBI" id="CHEBI:43474"/>
        <dbReference type="ChEBI" id="CHEBI:58359"/>
        <dbReference type="ChEBI" id="CHEBI:78520"/>
        <dbReference type="ChEBI" id="CHEBI:78521"/>
        <dbReference type="ChEBI" id="CHEBI:456216"/>
        <dbReference type="EC" id="6.3.5.7"/>
    </reaction>
</comment>
<dbReference type="GO" id="GO:0006412">
    <property type="term" value="P:translation"/>
    <property type="evidence" value="ECO:0007669"/>
    <property type="project" value="UniProtKB-UniRule"/>
</dbReference>
<dbReference type="InterPro" id="IPR023631">
    <property type="entry name" value="Amidase_dom"/>
</dbReference>
<keyword evidence="1 5" id="KW-0436">Ligase</keyword>
<dbReference type="EMBL" id="RFKV01000078">
    <property type="protein sequence ID" value="RMD76968.1"/>
    <property type="molecule type" value="Genomic_DNA"/>
</dbReference>
<comment type="subunit">
    <text evidence="5">Heterotrimer of A, B and C subunits.</text>
</comment>
<dbReference type="Gene3D" id="3.90.1300.10">
    <property type="entry name" value="Amidase signature (AS) domain"/>
    <property type="match status" value="1"/>
</dbReference>
<dbReference type="Proteomes" id="UP000269410">
    <property type="component" value="Unassembled WGS sequence"/>
</dbReference>
<keyword evidence="2 5" id="KW-0547">Nucleotide-binding</keyword>
<gene>
    <name evidence="5 8" type="primary">gatA</name>
    <name evidence="8" type="ORF">D6810_02385</name>
</gene>
<dbReference type="PANTHER" id="PTHR11895">
    <property type="entry name" value="TRANSAMIDASE"/>
    <property type="match status" value="1"/>
</dbReference>
<feature type="coiled-coil region" evidence="6">
    <location>
        <begin position="12"/>
        <end position="68"/>
    </location>
</feature>
<comment type="similarity">
    <text evidence="5">Belongs to the amidase family. GatA subfamily.</text>
</comment>
<keyword evidence="8" id="KW-0808">Transferase</keyword>
<organism evidence="8 9">
    <name type="scientific">Candidatus Dojkabacteria bacterium</name>
    <dbReference type="NCBI Taxonomy" id="2099670"/>
    <lineage>
        <taxon>Bacteria</taxon>
        <taxon>Candidatus Dojkabacteria</taxon>
    </lineage>
</organism>
<feature type="active site" description="Charge relay system" evidence="5">
    <location>
        <position position="86"/>
    </location>
</feature>
<dbReference type="GO" id="GO:0005524">
    <property type="term" value="F:ATP binding"/>
    <property type="evidence" value="ECO:0007669"/>
    <property type="project" value="UniProtKB-KW"/>
</dbReference>
<dbReference type="NCBIfam" id="TIGR00132">
    <property type="entry name" value="gatA"/>
    <property type="match status" value="1"/>
</dbReference>
<dbReference type="HAMAP" id="MF_00120">
    <property type="entry name" value="GatA"/>
    <property type="match status" value="1"/>
</dbReference>
<accession>A0A3M0Z4B5</accession>
<sequence>MNSLSVPERESIDDIRRKIINKEIDILSLTEEHLKLAESTNEKINSFITILKEEATKQAKELQKVLEQNPNKANSMRLFGVPFTVKDLYLVKSTRTTFASKLMEDFISPYTATVVQKCLDEGAILIGKTNCDPWGFGASGENSGFGPTRHPLDFNKTPGGSSSGSAASLLSGVGYFSLGTDTGGSVRLPASFCGLFGYKPTYGRNSRYGVEAMGSSFDTPGFFARYIDDIVLLEEIMQGKDLNDATTSETKDLKINRKPIIGVPREFFVDGIDPQVDKVIKEKMQEIKQKGFEIVDVSIPSTKYALPVYYVLVPSEISSNRARYDGVRFGKKVSNDYSENLVKSRSIYLEPEVKRRIMIGTFALSAGYSDQYYNQASRVRTKLKKEFDAVFQKVDLLVSPVSPTTAFDLGEKSKDPVQMYLVDIYTVTANLVGIPAISFPIGKNNYGMPIGMQIMAPKWADMVMLNFVKSIL</sequence>
<dbReference type="PANTHER" id="PTHR11895:SF7">
    <property type="entry name" value="GLUTAMYL-TRNA(GLN) AMIDOTRANSFERASE SUBUNIT A, MITOCHONDRIAL"/>
    <property type="match status" value="1"/>
</dbReference>
<evidence type="ECO:0000256" key="6">
    <source>
        <dbReference type="SAM" id="Coils"/>
    </source>
</evidence>
<comment type="caution">
    <text evidence="8">The sequence shown here is derived from an EMBL/GenBank/DDBJ whole genome shotgun (WGS) entry which is preliminary data.</text>
</comment>
<dbReference type="Pfam" id="PF01425">
    <property type="entry name" value="Amidase"/>
    <property type="match status" value="1"/>
</dbReference>
<evidence type="ECO:0000313" key="8">
    <source>
        <dbReference type="EMBL" id="RMD76968.1"/>
    </source>
</evidence>
<dbReference type="AlphaFoldDB" id="A0A3M0Z4B5"/>
<dbReference type="InterPro" id="IPR036928">
    <property type="entry name" value="AS_sf"/>
</dbReference>
<proteinExistence type="inferred from homology"/>
<evidence type="ECO:0000256" key="4">
    <source>
        <dbReference type="ARBA" id="ARBA00022917"/>
    </source>
</evidence>
<dbReference type="GO" id="GO:0016740">
    <property type="term" value="F:transferase activity"/>
    <property type="evidence" value="ECO:0007669"/>
    <property type="project" value="UniProtKB-KW"/>
</dbReference>
<evidence type="ECO:0000256" key="5">
    <source>
        <dbReference type="HAMAP-Rule" id="MF_00120"/>
    </source>
</evidence>
<dbReference type="InterPro" id="IPR004412">
    <property type="entry name" value="GatA"/>
</dbReference>
<evidence type="ECO:0000256" key="2">
    <source>
        <dbReference type="ARBA" id="ARBA00022741"/>
    </source>
</evidence>
<feature type="active site" description="Acyl-ester intermediate" evidence="5">
    <location>
        <position position="185"/>
    </location>
</feature>
<comment type="function">
    <text evidence="5">Allows the formation of correctly charged Gln-tRNA(Gln) through the transamidation of misacylated Glu-tRNA(Gln) in organisms which lack glutaminyl-tRNA synthetase. The reaction takes place in the presence of glutamine and ATP through an activated gamma-phospho-Glu-tRNA(Gln).</text>
</comment>
<evidence type="ECO:0000259" key="7">
    <source>
        <dbReference type="Pfam" id="PF01425"/>
    </source>
</evidence>
<protein>
    <recommendedName>
        <fullName evidence="5">Glutamyl-tRNA(Gln) amidotransferase subunit A</fullName>
        <shortName evidence="5">Glu-ADT subunit A</shortName>
        <ecNumber evidence="5">6.3.5.7</ecNumber>
    </recommendedName>
</protein>
<dbReference type="GO" id="GO:0030956">
    <property type="term" value="C:glutamyl-tRNA(Gln) amidotransferase complex"/>
    <property type="evidence" value="ECO:0007669"/>
    <property type="project" value="InterPro"/>
</dbReference>
<dbReference type="SUPFAM" id="SSF75304">
    <property type="entry name" value="Amidase signature (AS) enzymes"/>
    <property type="match status" value="1"/>
</dbReference>
<reference evidence="8 9" key="1">
    <citation type="submission" date="2018-10" db="EMBL/GenBank/DDBJ databases">
        <title>Thermophilic Lithotrophy and Phototrophy in an Intertidal, Iron-rich, Geothermal Spring.</title>
        <authorList>
            <person name="Ward L.M."/>
            <person name="Idei A."/>
            <person name="Nakagawa M."/>
            <person name="Ueno Y."/>
            <person name="Fischer W."/>
            <person name="Mcglynn S.E."/>
        </authorList>
    </citation>
    <scope>NUCLEOTIDE SEQUENCE [LARGE SCALE GENOMIC DNA]</scope>
    <source>
        <strain evidence="8">J137</strain>
    </source>
</reference>
<feature type="domain" description="Amidase" evidence="7">
    <location>
        <begin position="29"/>
        <end position="462"/>
    </location>
</feature>
<evidence type="ECO:0000313" key="9">
    <source>
        <dbReference type="Proteomes" id="UP000269410"/>
    </source>
</evidence>
<feature type="active site" description="Charge relay system" evidence="5">
    <location>
        <position position="161"/>
    </location>
</feature>
<keyword evidence="4 5" id="KW-0648">Protein biosynthesis</keyword>
<keyword evidence="6" id="KW-0175">Coiled coil</keyword>
<evidence type="ECO:0000256" key="3">
    <source>
        <dbReference type="ARBA" id="ARBA00022840"/>
    </source>
</evidence>
<evidence type="ECO:0000256" key="1">
    <source>
        <dbReference type="ARBA" id="ARBA00022598"/>
    </source>
</evidence>
<name>A0A3M0Z4B5_9BACT</name>